<feature type="region of interest" description="Disordered" evidence="1">
    <location>
        <begin position="1"/>
        <end position="22"/>
    </location>
</feature>
<proteinExistence type="predicted"/>
<dbReference type="AlphaFoldDB" id="A0A6J4VRS9"/>
<gene>
    <name evidence="2" type="ORF">AVDCRST_MAG86-3453</name>
</gene>
<name>A0A6J4VRS9_9DEIN</name>
<accession>A0A6J4VRS9</accession>
<sequence length="22" mass="2515">GELHYRRNAVTSKQPHRATHGV</sequence>
<reference evidence="2" key="1">
    <citation type="submission" date="2020-02" db="EMBL/GenBank/DDBJ databases">
        <authorList>
            <person name="Meier V. D."/>
        </authorList>
    </citation>
    <scope>NUCLEOTIDE SEQUENCE</scope>
    <source>
        <strain evidence="2">AVDCRST_MAG86</strain>
    </source>
</reference>
<evidence type="ECO:0000313" key="2">
    <source>
        <dbReference type="EMBL" id="CAA9585673.1"/>
    </source>
</evidence>
<protein>
    <submittedName>
        <fullName evidence="2">Uncharacterized protein</fullName>
    </submittedName>
</protein>
<evidence type="ECO:0000256" key="1">
    <source>
        <dbReference type="SAM" id="MobiDB-lite"/>
    </source>
</evidence>
<feature type="non-terminal residue" evidence="2">
    <location>
        <position position="1"/>
    </location>
</feature>
<feature type="non-terminal residue" evidence="2">
    <location>
        <position position="22"/>
    </location>
</feature>
<dbReference type="EMBL" id="CADCWP010000312">
    <property type="protein sequence ID" value="CAA9585673.1"/>
    <property type="molecule type" value="Genomic_DNA"/>
</dbReference>
<organism evidence="2">
    <name type="scientific">uncultured Truepera sp</name>
    <dbReference type="NCBI Taxonomy" id="543023"/>
    <lineage>
        <taxon>Bacteria</taxon>
        <taxon>Thermotogati</taxon>
        <taxon>Deinococcota</taxon>
        <taxon>Deinococci</taxon>
        <taxon>Trueperales</taxon>
        <taxon>Trueperaceae</taxon>
        <taxon>Truepera</taxon>
        <taxon>environmental samples</taxon>
    </lineage>
</organism>